<dbReference type="InterPro" id="IPR000249">
    <property type="entry name" value="BMC_dom"/>
</dbReference>
<accession>A0A0H2VCL2</accession>
<dbReference type="Gene3D" id="3.30.70.1710">
    <property type="match status" value="1"/>
</dbReference>
<keyword evidence="4" id="KW-1283">Bacterial microcompartment</keyword>
<comment type="similarity">
    <text evidence="5">Belongs to the bacterial microcompartments protein family.</text>
</comment>
<name>A0A0H2VCL2_ECOL6</name>
<evidence type="ECO:0000256" key="2">
    <source>
        <dbReference type="ARBA" id="ARBA00005095"/>
    </source>
</evidence>
<comment type="subcellular location">
    <subcellularLocation>
        <location evidence="3">Bacterial microcompartment</location>
    </subcellularLocation>
</comment>
<evidence type="ECO:0000256" key="3">
    <source>
        <dbReference type="ARBA" id="ARBA00024322"/>
    </source>
</evidence>
<dbReference type="Proteomes" id="UP000001410">
    <property type="component" value="Chromosome"/>
</dbReference>
<feature type="domain" description="BMC" evidence="7">
    <location>
        <begin position="37"/>
        <end position="122"/>
    </location>
</feature>
<proteinExistence type="inferred from homology"/>
<comment type="pathway">
    <text evidence="1">Polyol metabolism; 1,2-propanediol degradation.</text>
</comment>
<dbReference type="Pfam" id="PF00936">
    <property type="entry name" value="BMC"/>
    <property type="match status" value="1"/>
</dbReference>
<dbReference type="AlphaFoldDB" id="A0A0H2VCL2"/>
<dbReference type="InterPro" id="IPR044872">
    <property type="entry name" value="CcmK/CsoS1_BMC"/>
</dbReference>
<evidence type="ECO:0000313" key="8">
    <source>
        <dbReference type="EMBL" id="AAN82982.1"/>
    </source>
</evidence>
<dbReference type="SMR" id="A0A0H2VCL2"/>
<feature type="compositionally biased region" description="Basic residues" evidence="6">
    <location>
        <begin position="204"/>
        <end position="213"/>
    </location>
</feature>
<dbReference type="SUPFAM" id="SSF143414">
    <property type="entry name" value="CcmK-like"/>
    <property type="match status" value="1"/>
</dbReference>
<evidence type="ECO:0000259" key="7">
    <source>
        <dbReference type="PROSITE" id="PS51930"/>
    </source>
</evidence>
<evidence type="ECO:0000256" key="1">
    <source>
        <dbReference type="ARBA" id="ARBA00004836"/>
    </source>
</evidence>
<evidence type="ECO:0000256" key="5">
    <source>
        <dbReference type="PROSITE-ProRule" id="PRU01278"/>
    </source>
</evidence>
<organism evidence="8 9">
    <name type="scientific">Escherichia coli O6:H1 (strain CFT073 / ATCC 700928 / UPEC)</name>
    <dbReference type="NCBI Taxonomy" id="199310"/>
    <lineage>
        <taxon>Bacteria</taxon>
        <taxon>Pseudomonadati</taxon>
        <taxon>Pseudomonadota</taxon>
        <taxon>Gammaproteobacteria</taxon>
        <taxon>Enterobacterales</taxon>
        <taxon>Enterobacteriaceae</taxon>
        <taxon>Escherichia</taxon>
    </lineage>
</organism>
<dbReference type="InterPro" id="IPR037233">
    <property type="entry name" value="CcmK-like_sf"/>
</dbReference>
<gene>
    <name evidence="8" type="ordered locus">c4548</name>
</gene>
<keyword evidence="9" id="KW-1185">Reference proteome</keyword>
<dbReference type="STRING" id="199310.c4548"/>
<reference evidence="8 9" key="1">
    <citation type="journal article" date="2002" name="Proc. Natl. Acad. Sci. U.S.A.">
        <title>Extensive mosaic structure revealed by the complete genome sequence of uropathogenic Escherichia coli.</title>
        <authorList>
            <person name="Welch R.A."/>
            <person name="Burland V."/>
            <person name="Plunkett G.III."/>
            <person name="Redford P."/>
            <person name="Roesch P."/>
            <person name="Rasko D."/>
            <person name="Buckles E.L."/>
            <person name="Liou S.R."/>
            <person name="Boutin A."/>
            <person name="Hackett J."/>
            <person name="Stroud D."/>
            <person name="Mayhew G.F."/>
            <person name="Rose D.J."/>
            <person name="Zhou S."/>
            <person name="Schwartz D.C."/>
            <person name="Perna N.T."/>
            <person name="Mobley H.L."/>
            <person name="Donnenberg M.S."/>
            <person name="Blattner F.R."/>
        </authorList>
    </citation>
    <scope>NUCLEOTIDE SEQUENCE [LARGE SCALE GENOMIC DNA]</scope>
    <source>
        <strain evidence="9">CFT073 / ATCC 700928 / UPEC</strain>
    </source>
</reference>
<dbReference type="KEGG" id="ecc:c4548"/>
<dbReference type="CDD" id="cd07045">
    <property type="entry name" value="BMC_CcmK_like"/>
    <property type="match status" value="1"/>
</dbReference>
<dbReference type="GO" id="GO:0046336">
    <property type="term" value="P:ethanolamine catabolic process"/>
    <property type="evidence" value="ECO:0007669"/>
    <property type="project" value="UniProtKB-UniPathway"/>
</dbReference>
<dbReference type="InterPro" id="IPR050575">
    <property type="entry name" value="BMC_shell"/>
</dbReference>
<dbReference type="PROSITE" id="PS51930">
    <property type="entry name" value="BMC_2"/>
    <property type="match status" value="1"/>
</dbReference>
<comment type="pathway">
    <text evidence="2">Amine and polyamine degradation; ethanolamine degradation.</text>
</comment>
<dbReference type="EMBL" id="AE014075">
    <property type="protein sequence ID" value="AAN82982.1"/>
    <property type="molecule type" value="Genomic_DNA"/>
</dbReference>
<dbReference type="GO" id="GO:0031469">
    <property type="term" value="C:bacterial microcompartment"/>
    <property type="evidence" value="ECO:0007669"/>
    <property type="project" value="UniProtKB-SubCell"/>
</dbReference>
<dbReference type="UniPathway" id="UPA00560"/>
<dbReference type="HOGENOM" id="CLU_064903_3_1_6"/>
<sequence length="213" mass="22373">MGSYGQSGAIIRRRWTLSRRRAAQLNLLQEKFMSGKSLGLIETVGMSAAVEAADAAMKSANVSLVGYELTKGGGMVTVKLEGEVGAINAAVAAAISAASRVGEVYAHKVIARTAQHIEQIIHSKVTAGVAEPQPEVPAAQPTLQAENAPSQTFPVVNLDTSISASCMDVTDETLKSVEQHQPVKPSIENTKPTKSDVPQEAAKKGPRSSGKKK</sequence>
<dbReference type="SMART" id="SM00877">
    <property type="entry name" value="BMC"/>
    <property type="match status" value="1"/>
</dbReference>
<protein>
    <recommendedName>
        <fullName evidence="7">BMC domain-containing protein</fullName>
    </recommendedName>
</protein>
<evidence type="ECO:0000256" key="4">
    <source>
        <dbReference type="ARBA" id="ARBA00024446"/>
    </source>
</evidence>
<evidence type="ECO:0000313" key="9">
    <source>
        <dbReference type="Proteomes" id="UP000001410"/>
    </source>
</evidence>
<feature type="region of interest" description="Disordered" evidence="6">
    <location>
        <begin position="173"/>
        <end position="213"/>
    </location>
</feature>
<dbReference type="PANTHER" id="PTHR33941">
    <property type="entry name" value="PROPANEDIOL UTILIZATION PROTEIN PDUA"/>
    <property type="match status" value="1"/>
</dbReference>
<evidence type="ECO:0000256" key="6">
    <source>
        <dbReference type="SAM" id="MobiDB-lite"/>
    </source>
</evidence>
<dbReference type="PANTHER" id="PTHR33941:SF11">
    <property type="entry name" value="BACTERIAL MICROCOMPARTMENT SHELL PROTEIN PDUJ"/>
    <property type="match status" value="1"/>
</dbReference>
<dbReference type="eggNOG" id="COG4577">
    <property type="taxonomic scope" value="Bacteria"/>
</dbReference>